<dbReference type="EC" id="5.6.2.3" evidence="1"/>
<dbReference type="GO" id="GO:0005524">
    <property type="term" value="F:ATP binding"/>
    <property type="evidence" value="ECO:0007669"/>
    <property type="project" value="UniProtKB-KW"/>
</dbReference>
<dbReference type="GO" id="GO:0043139">
    <property type="term" value="F:5'-3' DNA helicase activity"/>
    <property type="evidence" value="ECO:0007669"/>
    <property type="project" value="UniProtKB-EC"/>
</dbReference>
<dbReference type="GO" id="GO:0000723">
    <property type="term" value="P:telomere maintenance"/>
    <property type="evidence" value="ECO:0007669"/>
    <property type="project" value="InterPro"/>
</dbReference>
<keyword evidence="1" id="KW-0547">Nucleotide-binding</keyword>
<feature type="domain" description="DNA helicase Pif1-like DEAD-box helicase" evidence="2">
    <location>
        <begin position="112"/>
        <end position="245"/>
    </location>
</feature>
<comment type="cofactor">
    <cofactor evidence="1">
        <name>Mg(2+)</name>
        <dbReference type="ChEBI" id="CHEBI:18420"/>
    </cofactor>
</comment>
<keyword evidence="1" id="KW-0067">ATP-binding</keyword>
<dbReference type="SUPFAM" id="SSF52540">
    <property type="entry name" value="P-loop containing nucleoside triphosphate hydrolases"/>
    <property type="match status" value="1"/>
</dbReference>
<comment type="caution">
    <text evidence="3">The sequence shown here is derived from an EMBL/GenBank/DDBJ whole genome shotgun (WGS) entry which is preliminary data.</text>
</comment>
<dbReference type="Proteomes" id="UP001202328">
    <property type="component" value="Unassembled WGS sequence"/>
</dbReference>
<dbReference type="PANTHER" id="PTHR10492:SF90">
    <property type="entry name" value="ATP-DEPENDENT DNA HELICASE"/>
    <property type="match status" value="1"/>
</dbReference>
<keyword evidence="1" id="KW-0378">Hydrolase</keyword>
<keyword evidence="1" id="KW-0233">DNA recombination</keyword>
<sequence length="248" mass="28073">MFVIMLIFCEVTNPKKLWEKNWSLLAEGIQHPERKRRHNLHLELTEAQLKNLTLVDIEELMKRSGRTLAEFPSMPIPEKEKEYAYKNKLIDEELDYDKEKLRTQHISLKNGLNSVQREIFDAVSQSIEQGNGGLFFVHGSGGTGKTYLWNTIITGLRAKSKVVLAVASSGIASLLLPGGRTAHSRFKIPITLEDNSTCDVSHGTQLAGLICKAKIIIWDEAPMIHRHAFEALERTVRDLMNPSKDKTK</sequence>
<evidence type="ECO:0000259" key="2">
    <source>
        <dbReference type="Pfam" id="PF05970"/>
    </source>
</evidence>
<name>A0AAD4T7U8_9MAGN</name>
<dbReference type="GO" id="GO:0016787">
    <property type="term" value="F:hydrolase activity"/>
    <property type="evidence" value="ECO:0007669"/>
    <property type="project" value="UniProtKB-KW"/>
</dbReference>
<gene>
    <name evidence="3" type="ORF">MKW98_009171</name>
</gene>
<keyword evidence="1" id="KW-0347">Helicase</keyword>
<keyword evidence="1" id="KW-0227">DNA damage</keyword>
<reference evidence="3" key="1">
    <citation type="submission" date="2022-04" db="EMBL/GenBank/DDBJ databases">
        <title>A functionally conserved STORR gene fusion in Papaver species that diverged 16.8 million years ago.</title>
        <authorList>
            <person name="Catania T."/>
        </authorList>
    </citation>
    <scope>NUCLEOTIDE SEQUENCE</scope>
    <source>
        <strain evidence="3">S-188037</strain>
    </source>
</reference>
<proteinExistence type="inferred from homology"/>
<dbReference type="Pfam" id="PF05970">
    <property type="entry name" value="PIF1"/>
    <property type="match status" value="1"/>
</dbReference>
<dbReference type="InterPro" id="IPR027417">
    <property type="entry name" value="P-loop_NTPase"/>
</dbReference>
<accession>A0AAD4T7U8</accession>
<dbReference type="EMBL" id="JAJJMB010004763">
    <property type="protein sequence ID" value="KAI3941961.1"/>
    <property type="molecule type" value="Genomic_DNA"/>
</dbReference>
<keyword evidence="4" id="KW-1185">Reference proteome</keyword>
<protein>
    <recommendedName>
        <fullName evidence="1">ATP-dependent DNA helicase</fullName>
        <ecNumber evidence="1">5.6.2.3</ecNumber>
    </recommendedName>
</protein>
<evidence type="ECO:0000313" key="4">
    <source>
        <dbReference type="Proteomes" id="UP001202328"/>
    </source>
</evidence>
<dbReference type="GO" id="GO:0006310">
    <property type="term" value="P:DNA recombination"/>
    <property type="evidence" value="ECO:0007669"/>
    <property type="project" value="UniProtKB-KW"/>
</dbReference>
<dbReference type="AlphaFoldDB" id="A0AAD4T7U8"/>
<dbReference type="PANTHER" id="PTHR10492">
    <property type="match status" value="1"/>
</dbReference>
<dbReference type="GO" id="GO:0006281">
    <property type="term" value="P:DNA repair"/>
    <property type="evidence" value="ECO:0007669"/>
    <property type="project" value="UniProtKB-KW"/>
</dbReference>
<evidence type="ECO:0000313" key="3">
    <source>
        <dbReference type="EMBL" id="KAI3941961.1"/>
    </source>
</evidence>
<comment type="catalytic activity">
    <reaction evidence="1">
        <text>ATP + H2O = ADP + phosphate + H(+)</text>
        <dbReference type="Rhea" id="RHEA:13065"/>
        <dbReference type="ChEBI" id="CHEBI:15377"/>
        <dbReference type="ChEBI" id="CHEBI:15378"/>
        <dbReference type="ChEBI" id="CHEBI:30616"/>
        <dbReference type="ChEBI" id="CHEBI:43474"/>
        <dbReference type="ChEBI" id="CHEBI:456216"/>
        <dbReference type="EC" id="5.6.2.3"/>
    </reaction>
</comment>
<keyword evidence="1" id="KW-0234">DNA repair</keyword>
<dbReference type="InterPro" id="IPR010285">
    <property type="entry name" value="DNA_helicase_pif1-like_DEAD"/>
</dbReference>
<dbReference type="Gene3D" id="3.40.50.300">
    <property type="entry name" value="P-loop containing nucleotide triphosphate hydrolases"/>
    <property type="match status" value="1"/>
</dbReference>
<evidence type="ECO:0000256" key="1">
    <source>
        <dbReference type="RuleBase" id="RU363044"/>
    </source>
</evidence>
<organism evidence="3 4">
    <name type="scientific">Papaver atlanticum</name>
    <dbReference type="NCBI Taxonomy" id="357466"/>
    <lineage>
        <taxon>Eukaryota</taxon>
        <taxon>Viridiplantae</taxon>
        <taxon>Streptophyta</taxon>
        <taxon>Embryophyta</taxon>
        <taxon>Tracheophyta</taxon>
        <taxon>Spermatophyta</taxon>
        <taxon>Magnoliopsida</taxon>
        <taxon>Ranunculales</taxon>
        <taxon>Papaveraceae</taxon>
        <taxon>Papaveroideae</taxon>
        <taxon>Papaver</taxon>
    </lineage>
</organism>
<comment type="similarity">
    <text evidence="1">Belongs to the helicase family.</text>
</comment>